<sequence>MTWHGGRHAHGHCLASPSAWIDAQLLPPPHISQPSSLHVPSCSTSQVLTTTYTVSPSTQSRQNRLFTRRLYIINPLVLPSEYTAHPPPPFPLMTTVEMPTVLKGTVPPPHLQLTTSLPWSTYNSHCYPPTSSPGPMTPESLNSYATRLHDSPLPSQDTPVPTSAPAWFAPSVPAMDAQQEGTFNTFAYNQSYITPHPSSAGPLTPHHSGLPLTQALDAALSGPSSIETPAGNYSPVSPCSQSSETMLPALAAHSKPPSPEASGQTSAGPAPMRPRSSPGEYQPWTINSLNLHNPNMPPLFYPNSTYSNHHSPSLSEPTLDLPSDLSTPQARRLYAPIAPHPRFPGTSAPKRSREEEDDQSEQFKRRRRSDSNTSSTIELGEEDRLLIRLKDEESMPWKEIAARFQSDLGKTYQIPALQMRLKRLRERMRVWTETDVKALRMAHDYWVQNKFDIIAQKMLEFGATEKWTARQCARKWAEIDPGPTPYTTYATYEHQLPTSYPPSYAMSPVEPHHFMPYVPLQQ</sequence>
<evidence type="ECO:0000313" key="2">
    <source>
        <dbReference type="EMBL" id="PVI02143.1"/>
    </source>
</evidence>
<dbReference type="OrthoDB" id="5421421at2759"/>
<evidence type="ECO:0000256" key="1">
    <source>
        <dbReference type="SAM" id="MobiDB-lite"/>
    </source>
</evidence>
<feature type="compositionally biased region" description="Polar residues" evidence="1">
    <location>
        <begin position="302"/>
        <end position="316"/>
    </location>
</feature>
<proteinExistence type="predicted"/>
<feature type="compositionally biased region" description="Polar residues" evidence="1">
    <location>
        <begin position="234"/>
        <end position="245"/>
    </location>
</feature>
<evidence type="ECO:0008006" key="4">
    <source>
        <dbReference type="Google" id="ProtNLM"/>
    </source>
</evidence>
<name>A0A2V1DUX8_9PLEO</name>
<dbReference type="AlphaFoldDB" id="A0A2V1DUX8"/>
<gene>
    <name evidence="2" type="ORF">DM02DRAFT_626971</name>
</gene>
<accession>A0A2V1DUX8</accession>
<dbReference type="Proteomes" id="UP000244855">
    <property type="component" value="Unassembled WGS sequence"/>
</dbReference>
<feature type="region of interest" description="Disordered" evidence="1">
    <location>
        <begin position="128"/>
        <end position="161"/>
    </location>
</feature>
<organism evidence="2 3">
    <name type="scientific">Periconia macrospinosa</name>
    <dbReference type="NCBI Taxonomy" id="97972"/>
    <lineage>
        <taxon>Eukaryota</taxon>
        <taxon>Fungi</taxon>
        <taxon>Dikarya</taxon>
        <taxon>Ascomycota</taxon>
        <taxon>Pezizomycotina</taxon>
        <taxon>Dothideomycetes</taxon>
        <taxon>Pleosporomycetidae</taxon>
        <taxon>Pleosporales</taxon>
        <taxon>Massarineae</taxon>
        <taxon>Periconiaceae</taxon>
        <taxon>Periconia</taxon>
    </lineage>
</organism>
<evidence type="ECO:0000313" key="3">
    <source>
        <dbReference type="Proteomes" id="UP000244855"/>
    </source>
</evidence>
<feature type="region of interest" description="Disordered" evidence="1">
    <location>
        <begin position="221"/>
        <end position="289"/>
    </location>
</feature>
<protein>
    <recommendedName>
        <fullName evidence="4">Myb-like domain-containing protein</fullName>
    </recommendedName>
</protein>
<dbReference type="EMBL" id="KZ805346">
    <property type="protein sequence ID" value="PVI02143.1"/>
    <property type="molecule type" value="Genomic_DNA"/>
</dbReference>
<feature type="region of interest" description="Disordered" evidence="1">
    <location>
        <begin position="302"/>
        <end position="377"/>
    </location>
</feature>
<reference evidence="2 3" key="1">
    <citation type="journal article" date="2018" name="Sci. Rep.">
        <title>Comparative genomics provides insights into the lifestyle and reveals functional heterogeneity of dark septate endophytic fungi.</title>
        <authorList>
            <person name="Knapp D.G."/>
            <person name="Nemeth J.B."/>
            <person name="Barry K."/>
            <person name="Hainaut M."/>
            <person name="Henrissat B."/>
            <person name="Johnson J."/>
            <person name="Kuo A."/>
            <person name="Lim J.H.P."/>
            <person name="Lipzen A."/>
            <person name="Nolan M."/>
            <person name="Ohm R.A."/>
            <person name="Tamas L."/>
            <person name="Grigoriev I.V."/>
            <person name="Spatafora J.W."/>
            <person name="Nagy L.G."/>
            <person name="Kovacs G.M."/>
        </authorList>
    </citation>
    <scope>NUCLEOTIDE SEQUENCE [LARGE SCALE GENOMIC DNA]</scope>
    <source>
        <strain evidence="2 3">DSE2036</strain>
    </source>
</reference>
<keyword evidence="3" id="KW-1185">Reference proteome</keyword>